<dbReference type="Proteomes" id="UP000216101">
    <property type="component" value="Unassembled WGS sequence"/>
</dbReference>
<keyword evidence="3" id="KW-1185">Reference proteome</keyword>
<dbReference type="SUPFAM" id="SSF52091">
    <property type="entry name" value="SpoIIaa-like"/>
    <property type="match status" value="1"/>
</dbReference>
<evidence type="ECO:0000313" key="3">
    <source>
        <dbReference type="Proteomes" id="UP000216101"/>
    </source>
</evidence>
<feature type="domain" description="STAS" evidence="1">
    <location>
        <begin position="1"/>
        <end position="93"/>
    </location>
</feature>
<evidence type="ECO:0000313" key="2">
    <source>
        <dbReference type="EMBL" id="OZY86197.1"/>
    </source>
</evidence>
<dbReference type="InterPro" id="IPR002645">
    <property type="entry name" value="STAS_dom"/>
</dbReference>
<dbReference type="EMBL" id="NHNI01000001">
    <property type="protein sequence ID" value="OZY86197.1"/>
    <property type="molecule type" value="Genomic_DNA"/>
</dbReference>
<dbReference type="PANTHER" id="PTHR33495">
    <property type="entry name" value="ANTI-SIGMA FACTOR ANTAGONIST TM_1081-RELATED-RELATED"/>
    <property type="match status" value="1"/>
</dbReference>
<dbReference type="GO" id="GO:0043856">
    <property type="term" value="F:anti-sigma factor antagonist activity"/>
    <property type="evidence" value="ECO:0007669"/>
    <property type="project" value="TreeGrafter"/>
</dbReference>
<accession>A0A266Q8H8</accession>
<dbReference type="PROSITE" id="PS50801">
    <property type="entry name" value="STAS"/>
    <property type="match status" value="1"/>
</dbReference>
<dbReference type="RefSeq" id="WP_078043537.1">
    <property type="nucleotide sequence ID" value="NZ_NHNI01000001.1"/>
</dbReference>
<dbReference type="AlphaFoldDB" id="A0A266Q8H8"/>
<organism evidence="2 3">
    <name type="scientific">Cellvibrio mixtus</name>
    <dbReference type="NCBI Taxonomy" id="39650"/>
    <lineage>
        <taxon>Bacteria</taxon>
        <taxon>Pseudomonadati</taxon>
        <taxon>Pseudomonadota</taxon>
        <taxon>Gammaproteobacteria</taxon>
        <taxon>Cellvibrionales</taxon>
        <taxon>Cellvibrionaceae</taxon>
        <taxon>Cellvibrio</taxon>
    </lineage>
</organism>
<protein>
    <submittedName>
        <fullName evidence="2">SpoIIAA family protein</fullName>
    </submittedName>
</protein>
<name>A0A266Q8H8_9GAMM</name>
<dbReference type="CDD" id="cd07043">
    <property type="entry name" value="STAS_anti-anti-sigma_factors"/>
    <property type="match status" value="1"/>
</dbReference>
<comment type="caution">
    <text evidence="2">The sequence shown here is derived from an EMBL/GenBank/DDBJ whole genome shotgun (WGS) entry which is preliminary data.</text>
</comment>
<reference evidence="3" key="1">
    <citation type="submission" date="2017-05" db="EMBL/GenBank/DDBJ databases">
        <authorList>
            <person name="Barney B.M."/>
        </authorList>
    </citation>
    <scope>NUCLEOTIDE SEQUENCE [LARGE SCALE GENOMIC DNA]</scope>
    <source>
        <strain evidence="3">PSBB022</strain>
    </source>
</reference>
<dbReference type="InterPro" id="IPR036513">
    <property type="entry name" value="STAS_dom_sf"/>
</dbReference>
<proteinExistence type="predicted"/>
<dbReference type="Pfam" id="PF01740">
    <property type="entry name" value="STAS"/>
    <property type="match status" value="1"/>
</dbReference>
<evidence type="ECO:0000259" key="1">
    <source>
        <dbReference type="PROSITE" id="PS50801"/>
    </source>
</evidence>
<sequence length="93" mass="9982">MTQTAAVIRMPKRFDYSSGVEFNQAILAALEFGGNITLDCSEMDYIDSAGIGLLVMAQKKVQSSGAALTMNSLKTAPKEILGLANIQKIIDIE</sequence>
<dbReference type="Gene3D" id="3.30.750.24">
    <property type="entry name" value="STAS domain"/>
    <property type="match status" value="1"/>
</dbReference>
<gene>
    <name evidence="2" type="ORF">CBP51_03970</name>
</gene>